<evidence type="ECO:0000256" key="13">
    <source>
        <dbReference type="ARBA" id="ARBA00023136"/>
    </source>
</evidence>
<protein>
    <submittedName>
        <fullName evidence="17">P-loop containing nucleoside triphosphate hydrolase protein</fullName>
    </submittedName>
</protein>
<comment type="subcellular location">
    <subcellularLocation>
        <location evidence="2">Membrane</location>
        <topology evidence="2">Single-pass membrane protein</topology>
    </subcellularLocation>
    <subcellularLocation>
        <location evidence="14">Plastid</location>
        <location evidence="14">Chloroplast outer membrane</location>
    </subcellularLocation>
</comment>
<dbReference type="InterPro" id="IPR027417">
    <property type="entry name" value="P-loop_NTPase"/>
</dbReference>
<evidence type="ECO:0000256" key="6">
    <source>
        <dbReference type="ARBA" id="ARBA00022692"/>
    </source>
</evidence>
<dbReference type="OrthoDB" id="8954335at2759"/>
<name>A0A8K0UKB7_9AGAR</name>
<feature type="region of interest" description="Disordered" evidence="15">
    <location>
        <begin position="371"/>
        <end position="404"/>
    </location>
</feature>
<evidence type="ECO:0000256" key="11">
    <source>
        <dbReference type="ARBA" id="ARBA00022927"/>
    </source>
</evidence>
<evidence type="ECO:0000256" key="2">
    <source>
        <dbReference type="ARBA" id="ARBA00004167"/>
    </source>
</evidence>
<gene>
    <name evidence="17" type="ORF">BXZ70DRAFT_451703</name>
</gene>
<proteinExistence type="predicted"/>
<evidence type="ECO:0000256" key="1">
    <source>
        <dbReference type="ARBA" id="ARBA00001946"/>
    </source>
</evidence>
<keyword evidence="12" id="KW-1133">Transmembrane helix</keyword>
<accession>A0A8K0UKB7</accession>
<keyword evidence="7" id="KW-0479">Metal-binding</keyword>
<evidence type="ECO:0000256" key="3">
    <source>
        <dbReference type="ARBA" id="ARBA00022448"/>
    </source>
</evidence>
<feature type="domain" description="G" evidence="16">
    <location>
        <begin position="10"/>
        <end position="85"/>
    </location>
</feature>
<comment type="cofactor">
    <cofactor evidence="1">
        <name>Mg(2+)</name>
        <dbReference type="ChEBI" id="CHEBI:18420"/>
    </cofactor>
</comment>
<reference evidence="17" key="1">
    <citation type="journal article" date="2021" name="New Phytol.">
        <title>Evolutionary innovations through gain and loss of genes in the ectomycorrhizal Boletales.</title>
        <authorList>
            <person name="Wu G."/>
            <person name="Miyauchi S."/>
            <person name="Morin E."/>
            <person name="Kuo A."/>
            <person name="Drula E."/>
            <person name="Varga T."/>
            <person name="Kohler A."/>
            <person name="Feng B."/>
            <person name="Cao Y."/>
            <person name="Lipzen A."/>
            <person name="Daum C."/>
            <person name="Hundley H."/>
            <person name="Pangilinan J."/>
            <person name="Johnson J."/>
            <person name="Barry K."/>
            <person name="LaButti K."/>
            <person name="Ng V."/>
            <person name="Ahrendt S."/>
            <person name="Min B."/>
            <person name="Choi I.G."/>
            <person name="Park H."/>
            <person name="Plett J.M."/>
            <person name="Magnuson J."/>
            <person name="Spatafora J.W."/>
            <person name="Nagy L.G."/>
            <person name="Henrissat B."/>
            <person name="Grigoriev I.V."/>
            <person name="Yang Z.L."/>
            <person name="Xu J."/>
            <person name="Martin F.M."/>
        </authorList>
    </citation>
    <scope>NUCLEOTIDE SEQUENCE</scope>
    <source>
        <strain evidence="17">KKN 215</strain>
    </source>
</reference>
<evidence type="ECO:0000256" key="4">
    <source>
        <dbReference type="ARBA" id="ARBA00022528"/>
    </source>
</evidence>
<evidence type="ECO:0000256" key="15">
    <source>
        <dbReference type="SAM" id="MobiDB-lite"/>
    </source>
</evidence>
<dbReference type="GO" id="GO:0016787">
    <property type="term" value="F:hydrolase activity"/>
    <property type="evidence" value="ECO:0007669"/>
    <property type="project" value="UniProtKB-KW"/>
</dbReference>
<evidence type="ECO:0000313" key="18">
    <source>
        <dbReference type="Proteomes" id="UP000813824"/>
    </source>
</evidence>
<evidence type="ECO:0000256" key="12">
    <source>
        <dbReference type="ARBA" id="ARBA00022989"/>
    </source>
</evidence>
<evidence type="ECO:0000259" key="16">
    <source>
        <dbReference type="Pfam" id="PF01926"/>
    </source>
</evidence>
<keyword evidence="4" id="KW-0150">Chloroplast</keyword>
<dbReference type="GO" id="GO:0015031">
    <property type="term" value="P:protein transport"/>
    <property type="evidence" value="ECO:0007669"/>
    <property type="project" value="UniProtKB-KW"/>
</dbReference>
<dbReference type="Proteomes" id="UP000813824">
    <property type="component" value="Unassembled WGS sequence"/>
</dbReference>
<evidence type="ECO:0000313" key="17">
    <source>
        <dbReference type="EMBL" id="KAH8092659.1"/>
    </source>
</evidence>
<evidence type="ECO:0000256" key="5">
    <source>
        <dbReference type="ARBA" id="ARBA00022640"/>
    </source>
</evidence>
<keyword evidence="6" id="KW-0812">Transmembrane</keyword>
<dbReference type="Pfam" id="PF01926">
    <property type="entry name" value="MMR_HSR1"/>
    <property type="match status" value="1"/>
</dbReference>
<dbReference type="CDD" id="cd00882">
    <property type="entry name" value="Ras_like_GTPase"/>
    <property type="match status" value="1"/>
</dbReference>
<dbReference type="PANTHER" id="PTHR10903:SF135">
    <property type="entry name" value="TRANSLOCASE OF CHLOROPLAST 120, CHLOROPLASTIC-RELATED"/>
    <property type="match status" value="1"/>
</dbReference>
<evidence type="ECO:0000256" key="9">
    <source>
        <dbReference type="ARBA" id="ARBA00022805"/>
    </source>
</evidence>
<comment type="caution">
    <text evidence="17">The sequence shown here is derived from an EMBL/GenBank/DDBJ whole genome shotgun (WGS) entry which is preliminary data.</text>
</comment>
<dbReference type="AlphaFoldDB" id="A0A8K0UKB7"/>
<keyword evidence="11" id="KW-0653">Protein transport</keyword>
<organism evidence="17 18">
    <name type="scientific">Cristinia sonorae</name>
    <dbReference type="NCBI Taxonomy" id="1940300"/>
    <lineage>
        <taxon>Eukaryota</taxon>
        <taxon>Fungi</taxon>
        <taxon>Dikarya</taxon>
        <taxon>Basidiomycota</taxon>
        <taxon>Agaricomycotina</taxon>
        <taxon>Agaricomycetes</taxon>
        <taxon>Agaricomycetidae</taxon>
        <taxon>Agaricales</taxon>
        <taxon>Pleurotineae</taxon>
        <taxon>Stephanosporaceae</taxon>
        <taxon>Cristinia</taxon>
    </lineage>
</organism>
<keyword evidence="8 17" id="KW-0378">Hydrolase</keyword>
<keyword evidence="18" id="KW-1185">Reference proteome</keyword>
<dbReference type="InterPro" id="IPR006073">
    <property type="entry name" value="GTP-bd"/>
</dbReference>
<dbReference type="SUPFAM" id="SSF52540">
    <property type="entry name" value="P-loop containing nucleoside triphosphate hydrolases"/>
    <property type="match status" value="1"/>
</dbReference>
<dbReference type="Gene3D" id="3.40.50.300">
    <property type="entry name" value="P-loop containing nucleotide triphosphate hydrolases"/>
    <property type="match status" value="1"/>
</dbReference>
<keyword evidence="10" id="KW-0460">Magnesium</keyword>
<keyword evidence="3" id="KW-0813">Transport</keyword>
<dbReference type="PANTHER" id="PTHR10903">
    <property type="entry name" value="GTPASE, IMAP FAMILY MEMBER-RELATED"/>
    <property type="match status" value="1"/>
</dbReference>
<evidence type="ECO:0000256" key="7">
    <source>
        <dbReference type="ARBA" id="ARBA00022723"/>
    </source>
</evidence>
<dbReference type="GO" id="GO:0005525">
    <property type="term" value="F:GTP binding"/>
    <property type="evidence" value="ECO:0007669"/>
    <property type="project" value="InterPro"/>
</dbReference>
<keyword evidence="13" id="KW-0472">Membrane</keyword>
<evidence type="ECO:0000256" key="14">
    <source>
        <dbReference type="ARBA" id="ARBA00024013"/>
    </source>
</evidence>
<dbReference type="GO" id="GO:0016020">
    <property type="term" value="C:membrane"/>
    <property type="evidence" value="ECO:0007669"/>
    <property type="project" value="UniProtKB-SubCell"/>
</dbReference>
<sequence length="428" mass="48210">MSESNDSLLIAVMGATGAGKSTFINLASGSQLKVGYGLESCTSDVEVSTSLVLNGRLVTLIDTPGFDDTVKSEAEILRLIADFLAATYEGGRKLNGVIFIHRISDYRMSGVARKNFRLFRKLCGDDALKNVVIATNMWGDVTEEVGAAREKELAESELFFKPALEKGSKMLRHDNTADSAKRIIQEFVGTVPEVLSIQREVVDEKKTVAETTAGMDLQAELEKQLSRHKEELEGIKREMAGLMEEKDMAHHEEIKELTDALNEVRSQLAKFEQEQQVLLQAREADKEAADERARRLAREMEEREATLEALRQQARMQEAKINGLHESLADVEQRARDYELQKKAMDEQLQAQQTAHQAELERVRMELEARRRNERRLERPTPVPPKSPWDLLREATLGPEPLPPRRGGFFADIAFIVDKLLVSRPSRS</sequence>
<evidence type="ECO:0000256" key="10">
    <source>
        <dbReference type="ARBA" id="ARBA00022842"/>
    </source>
</evidence>
<keyword evidence="5" id="KW-0934">Plastid</keyword>
<dbReference type="InterPro" id="IPR045058">
    <property type="entry name" value="GIMA/IAN/Toc"/>
</dbReference>
<keyword evidence="9" id="KW-1002">Plastid outer membrane</keyword>
<dbReference type="EMBL" id="JAEVFJ010000031">
    <property type="protein sequence ID" value="KAH8092659.1"/>
    <property type="molecule type" value="Genomic_DNA"/>
</dbReference>
<evidence type="ECO:0000256" key="8">
    <source>
        <dbReference type="ARBA" id="ARBA00022801"/>
    </source>
</evidence>
<dbReference type="GO" id="GO:0046872">
    <property type="term" value="F:metal ion binding"/>
    <property type="evidence" value="ECO:0007669"/>
    <property type="project" value="UniProtKB-KW"/>
</dbReference>